<dbReference type="Proteomes" id="UP000054007">
    <property type="component" value="Unassembled WGS sequence"/>
</dbReference>
<accession>A0A0D7AWC9</accession>
<keyword evidence="2" id="KW-1185">Reference proteome</keyword>
<evidence type="ECO:0000313" key="1">
    <source>
        <dbReference type="EMBL" id="KIY62527.1"/>
    </source>
</evidence>
<evidence type="ECO:0000313" key="2">
    <source>
        <dbReference type="Proteomes" id="UP000054007"/>
    </source>
</evidence>
<protein>
    <submittedName>
        <fullName evidence="1">Uncharacterized protein</fullName>
    </submittedName>
</protein>
<organism evidence="1 2">
    <name type="scientific">Cylindrobasidium torrendii FP15055 ss-10</name>
    <dbReference type="NCBI Taxonomy" id="1314674"/>
    <lineage>
        <taxon>Eukaryota</taxon>
        <taxon>Fungi</taxon>
        <taxon>Dikarya</taxon>
        <taxon>Basidiomycota</taxon>
        <taxon>Agaricomycotina</taxon>
        <taxon>Agaricomycetes</taxon>
        <taxon>Agaricomycetidae</taxon>
        <taxon>Agaricales</taxon>
        <taxon>Marasmiineae</taxon>
        <taxon>Physalacriaceae</taxon>
        <taxon>Cylindrobasidium</taxon>
    </lineage>
</organism>
<name>A0A0D7AWC9_9AGAR</name>
<dbReference type="AlphaFoldDB" id="A0A0D7AWC9"/>
<reference evidence="1 2" key="1">
    <citation type="journal article" date="2015" name="Fungal Genet. Biol.">
        <title>Evolution of novel wood decay mechanisms in Agaricales revealed by the genome sequences of Fistulina hepatica and Cylindrobasidium torrendii.</title>
        <authorList>
            <person name="Floudas D."/>
            <person name="Held B.W."/>
            <person name="Riley R."/>
            <person name="Nagy L.G."/>
            <person name="Koehler G."/>
            <person name="Ransdell A.S."/>
            <person name="Younus H."/>
            <person name="Chow J."/>
            <person name="Chiniquy J."/>
            <person name="Lipzen A."/>
            <person name="Tritt A."/>
            <person name="Sun H."/>
            <person name="Haridas S."/>
            <person name="LaButti K."/>
            <person name="Ohm R.A."/>
            <person name="Kues U."/>
            <person name="Blanchette R.A."/>
            <person name="Grigoriev I.V."/>
            <person name="Minto R.E."/>
            <person name="Hibbett D.S."/>
        </authorList>
    </citation>
    <scope>NUCLEOTIDE SEQUENCE [LARGE SCALE GENOMIC DNA]</scope>
    <source>
        <strain evidence="1 2">FP15055 ss-10</strain>
    </source>
</reference>
<gene>
    <name evidence="1" type="ORF">CYLTODRAFT_494568</name>
</gene>
<dbReference type="EMBL" id="KN880774">
    <property type="protein sequence ID" value="KIY62527.1"/>
    <property type="molecule type" value="Genomic_DNA"/>
</dbReference>
<proteinExistence type="predicted"/>
<sequence>MPTTSTSIRSGKFLSNKVIKTGTKEDPYVIIDDEPENAPIDVIEILSDDDVEETIHPHHHQQCSIPDWLAKSNDEERVLWGIFISAFPLSTPSRGAQVAQFLSLKHLIIGCGVYRTQAFCRGCGNTFKLGEPYGLEQMHNHALGCREVFEVWAQRREALSMDVEV</sequence>